<evidence type="ECO:0000256" key="9">
    <source>
        <dbReference type="RuleBase" id="RU003357"/>
    </source>
</evidence>
<dbReference type="InterPro" id="IPR039426">
    <property type="entry name" value="TonB-dep_rcpt-like"/>
</dbReference>
<keyword evidence="10" id="KW-0732">Signal</keyword>
<evidence type="ECO:0000256" key="6">
    <source>
        <dbReference type="ARBA" id="ARBA00023136"/>
    </source>
</evidence>
<feature type="domain" description="TonB-dependent receptor-like beta-barrel" evidence="11">
    <location>
        <begin position="469"/>
        <end position="950"/>
    </location>
</feature>
<evidence type="ECO:0000256" key="8">
    <source>
        <dbReference type="PROSITE-ProRule" id="PRU01360"/>
    </source>
</evidence>
<comment type="subcellular location">
    <subcellularLocation>
        <location evidence="1 8">Cell outer membrane</location>
        <topology evidence="1 8">Multi-pass membrane protein</topology>
    </subcellularLocation>
</comment>
<dbReference type="Gene3D" id="3.55.50.30">
    <property type="match status" value="1"/>
</dbReference>
<evidence type="ECO:0000256" key="1">
    <source>
        <dbReference type="ARBA" id="ARBA00004571"/>
    </source>
</evidence>
<keyword evidence="2 8" id="KW-0813">Transport</keyword>
<evidence type="ECO:0000256" key="3">
    <source>
        <dbReference type="ARBA" id="ARBA00022452"/>
    </source>
</evidence>
<dbReference type="Proteomes" id="UP001595840">
    <property type="component" value="Unassembled WGS sequence"/>
</dbReference>
<feature type="domain" description="TonB-dependent receptor plug" evidence="12">
    <location>
        <begin position="152"/>
        <end position="261"/>
    </location>
</feature>
<gene>
    <name evidence="13" type="ORF">ACFOX3_14595</name>
</gene>
<feature type="signal peptide" evidence="10">
    <location>
        <begin position="1"/>
        <end position="26"/>
    </location>
</feature>
<dbReference type="CDD" id="cd01347">
    <property type="entry name" value="ligand_gated_channel"/>
    <property type="match status" value="1"/>
</dbReference>
<proteinExistence type="inferred from homology"/>
<keyword evidence="5 9" id="KW-0798">TonB box</keyword>
<sequence>MHKLKPRNAARAWLATATLVSSSAFAALDSQVVLSNDNHQTAPIPLSDSLIKLGREGDVSIVFPSSLLKGKLTPSIAPQATTLSTLETLNLLLANSGLSYKIINSQVIAITLAAAEAEQPDEYYLNLYLEEVAVEGKPITGSRIRRSYVTGASPIDVISQPELAASGAQSLGEFLKFIPTVAGNSTSTAVSNGGDGTATVTLRGLPANNTLVLLNGQRTAYSGLAGDAIDLNSIPPAAVERIEILKDGASAVYGSDAIAGVVNIILRNSFEGFQVEQFYGETSRSDLETATTSLLWGSQSESASLMVAASYFNQQGVMSRDREISRSANNLAKGGADLRSSATPDARITVNDQVLTLIKGQDGSSSADFEAASATDLFDYPEFTSSISPSSRASLFSTARLELNHTTSVFIDASYTGTEASITLAPTPLFTGFEAEPIYVDQNNMFNPFGQTLEDVRKRLVELGPREQVNKAQAYRLNFGLEGDDGVVRWQLNQFWSRTNAQLDSTNLISGLKTQQALGDSAICNATPACVPLNIFGPAGSLTQDMADSIRIDNKVRGNSQLIGLSFSIDSQLAELASGEVLAAGGFEVRQESTSRKPNTLASDDFYIGGGENTATEGSRNISEMFAELQIPLAQNTGWAHHLDLEIASRISHYSDFGTAVTPKAGLRYQPTAHLLLRTTFSKGFRAPSLNELHKGGQTTQAFLDDPCANTDNVGVLPGCSQQSDPTRNQFLTEFSGSTNLEPESSNNSTLGLVWTPAELPGLYAALDFFWIEQNDVVDASAQYIVDQNAETGLFQDKVARNAVGDIEKIDASFINIGRREINGADLTLKYQHLIDAGLASISLNASHLHSFKDQLAPSAAAEELAGSFSDEASEGNGALPKLKANTGIHWQQDGLDLHYTINYVSPLDEEVPKTGVQRTINSWITHDVQLNYLLPVKKGLKLTLGADNLLDKAAPFAASAFNDSMDSRTHDLKGRFWYGRVSLKF</sequence>
<organism evidence="13 14">
    <name type="scientific">Simiduia curdlanivorans</name>
    <dbReference type="NCBI Taxonomy" id="1492769"/>
    <lineage>
        <taxon>Bacteria</taxon>
        <taxon>Pseudomonadati</taxon>
        <taxon>Pseudomonadota</taxon>
        <taxon>Gammaproteobacteria</taxon>
        <taxon>Cellvibrionales</taxon>
        <taxon>Cellvibrionaceae</taxon>
        <taxon>Simiduia</taxon>
    </lineage>
</organism>
<dbReference type="SUPFAM" id="SSF56935">
    <property type="entry name" value="Porins"/>
    <property type="match status" value="1"/>
</dbReference>
<dbReference type="Gene3D" id="2.40.170.20">
    <property type="entry name" value="TonB-dependent receptor, beta-barrel domain"/>
    <property type="match status" value="1"/>
</dbReference>
<evidence type="ECO:0000256" key="5">
    <source>
        <dbReference type="ARBA" id="ARBA00023077"/>
    </source>
</evidence>
<dbReference type="RefSeq" id="WP_290261436.1">
    <property type="nucleotide sequence ID" value="NZ_JAUFQG010000004.1"/>
</dbReference>
<evidence type="ECO:0000256" key="4">
    <source>
        <dbReference type="ARBA" id="ARBA00022692"/>
    </source>
</evidence>
<dbReference type="Pfam" id="PF07715">
    <property type="entry name" value="Plug"/>
    <property type="match status" value="1"/>
</dbReference>
<dbReference type="PANTHER" id="PTHR47234:SF2">
    <property type="entry name" value="TONB-DEPENDENT RECEPTOR"/>
    <property type="match status" value="1"/>
</dbReference>
<protein>
    <submittedName>
        <fullName evidence="13">TonB-dependent receptor domain-containing protein</fullName>
    </submittedName>
</protein>
<evidence type="ECO:0000256" key="10">
    <source>
        <dbReference type="SAM" id="SignalP"/>
    </source>
</evidence>
<dbReference type="Pfam" id="PF00593">
    <property type="entry name" value="TonB_dep_Rec_b-barrel"/>
    <property type="match status" value="1"/>
</dbReference>
<comment type="similarity">
    <text evidence="8 9">Belongs to the TonB-dependent receptor family.</text>
</comment>
<accession>A0ABV8V6N7</accession>
<evidence type="ECO:0000256" key="7">
    <source>
        <dbReference type="ARBA" id="ARBA00023237"/>
    </source>
</evidence>
<evidence type="ECO:0000313" key="14">
    <source>
        <dbReference type="Proteomes" id="UP001595840"/>
    </source>
</evidence>
<evidence type="ECO:0000259" key="12">
    <source>
        <dbReference type="Pfam" id="PF07715"/>
    </source>
</evidence>
<keyword evidence="4 8" id="KW-0812">Transmembrane</keyword>
<reference evidence="14" key="1">
    <citation type="journal article" date="2019" name="Int. J. Syst. Evol. Microbiol.">
        <title>The Global Catalogue of Microorganisms (GCM) 10K type strain sequencing project: providing services to taxonomists for standard genome sequencing and annotation.</title>
        <authorList>
            <consortium name="The Broad Institute Genomics Platform"/>
            <consortium name="The Broad Institute Genome Sequencing Center for Infectious Disease"/>
            <person name="Wu L."/>
            <person name="Ma J."/>
        </authorList>
    </citation>
    <scope>NUCLEOTIDE SEQUENCE [LARGE SCALE GENOMIC DNA]</scope>
    <source>
        <strain evidence="14">CECT 8570</strain>
    </source>
</reference>
<keyword evidence="13" id="KW-0675">Receptor</keyword>
<dbReference type="PROSITE" id="PS52016">
    <property type="entry name" value="TONB_DEPENDENT_REC_3"/>
    <property type="match status" value="1"/>
</dbReference>
<dbReference type="PANTHER" id="PTHR47234">
    <property type="match status" value="1"/>
</dbReference>
<evidence type="ECO:0000313" key="13">
    <source>
        <dbReference type="EMBL" id="MFC4363541.1"/>
    </source>
</evidence>
<name>A0ABV8V6N7_9GAMM</name>
<dbReference type="Gene3D" id="2.170.130.10">
    <property type="entry name" value="TonB-dependent receptor, plug domain"/>
    <property type="match status" value="1"/>
</dbReference>
<dbReference type="InterPro" id="IPR036942">
    <property type="entry name" value="Beta-barrel_TonB_sf"/>
</dbReference>
<keyword evidence="7 8" id="KW-0998">Cell outer membrane</keyword>
<evidence type="ECO:0000256" key="2">
    <source>
        <dbReference type="ARBA" id="ARBA00022448"/>
    </source>
</evidence>
<keyword evidence="6 8" id="KW-0472">Membrane</keyword>
<comment type="caution">
    <text evidence="13">The sequence shown here is derived from an EMBL/GenBank/DDBJ whole genome shotgun (WGS) entry which is preliminary data.</text>
</comment>
<dbReference type="EMBL" id="JBHSCX010000020">
    <property type="protein sequence ID" value="MFC4363541.1"/>
    <property type="molecule type" value="Genomic_DNA"/>
</dbReference>
<evidence type="ECO:0000259" key="11">
    <source>
        <dbReference type="Pfam" id="PF00593"/>
    </source>
</evidence>
<dbReference type="InterPro" id="IPR012910">
    <property type="entry name" value="Plug_dom"/>
</dbReference>
<dbReference type="InterPro" id="IPR037066">
    <property type="entry name" value="Plug_dom_sf"/>
</dbReference>
<feature type="chain" id="PRO_5047421114" evidence="10">
    <location>
        <begin position="27"/>
        <end position="986"/>
    </location>
</feature>
<keyword evidence="14" id="KW-1185">Reference proteome</keyword>
<keyword evidence="3 8" id="KW-1134">Transmembrane beta strand</keyword>
<dbReference type="InterPro" id="IPR000531">
    <property type="entry name" value="Beta-barrel_TonB"/>
</dbReference>